<dbReference type="EMBL" id="BAFE01000003">
    <property type="protein sequence ID" value="GAB47075.1"/>
    <property type="molecule type" value="Genomic_DNA"/>
</dbReference>
<reference evidence="1 2" key="1">
    <citation type="submission" date="2012-02" db="EMBL/GenBank/DDBJ databases">
        <title>Whole genome shotgun sequence of Mobilicoccus pelagius NBRC 104925.</title>
        <authorList>
            <person name="Yoshida Y."/>
            <person name="Hosoyama A."/>
            <person name="Tsuchikane K."/>
            <person name="Katsumata H."/>
            <person name="Yamazaki S."/>
            <person name="Fujita N."/>
        </authorList>
    </citation>
    <scope>NUCLEOTIDE SEQUENCE [LARGE SCALE GENOMIC DNA]</scope>
    <source>
        <strain evidence="1 2">NBRC 104925</strain>
    </source>
</reference>
<accession>H5UMW7</accession>
<gene>
    <name evidence="1" type="ORF">MOPEL_003_00990</name>
</gene>
<protein>
    <recommendedName>
        <fullName evidence="3">D-inositol 3-phosphate glycosyltransferase</fullName>
    </recommendedName>
</protein>
<dbReference type="SUPFAM" id="SSF53756">
    <property type="entry name" value="UDP-Glycosyltransferase/glycogen phosphorylase"/>
    <property type="match status" value="1"/>
</dbReference>
<dbReference type="RefSeq" id="WP_009480973.1">
    <property type="nucleotide sequence ID" value="NZ_BAFE01000003.1"/>
</dbReference>
<dbReference type="eggNOG" id="COG0438">
    <property type="taxonomic scope" value="Bacteria"/>
</dbReference>
<comment type="caution">
    <text evidence="1">The sequence shown here is derived from an EMBL/GenBank/DDBJ whole genome shotgun (WGS) entry which is preliminary data.</text>
</comment>
<dbReference type="Gene3D" id="3.40.50.2000">
    <property type="entry name" value="Glycogen Phosphorylase B"/>
    <property type="match status" value="2"/>
</dbReference>
<dbReference type="STRING" id="1089455.MOPEL_003_00990"/>
<name>H5UMW7_9MICO</name>
<proteinExistence type="predicted"/>
<sequence>MAEARPHVLYVAWGFPPSRGGGVYRALATVNAFSRAGWDVTVLTADRETFEKYTGVDPSLEALVAPGIEVVRVPFSWPAMDTDLRSWSALRVWAPRQWRNRRVRLDQRDFPEKGYGPWRRPLERAALEVHRRRPVDLTVATANPNVDFCAAAVLNAEHGVPFVMDYRDAWMLDVFDGGLLHEEGGRADRIERSLLAGATEVWFVNEPIRRWHAERHPEHASRMHVVANGYDPTFAPEARLRPSRRPLTFGYIGTVSAKVPMAEFARGWRLARSRGGDLDGARAQLWGYLGFYSTPSPALLALVEEYADDGLTYEGPVPKARVQATYEDFDACLLVLGAGLYVTSGKVFEYAASALPIVSVHDPRNAATDVLRDYPLWFGVEDLEPETIADALERAAHAALTADEDVRAACAEFAQRYARDLQMVPRVEALTRAVTKEARA</sequence>
<organism evidence="1 2">
    <name type="scientific">Mobilicoccus pelagius NBRC 104925</name>
    <dbReference type="NCBI Taxonomy" id="1089455"/>
    <lineage>
        <taxon>Bacteria</taxon>
        <taxon>Bacillati</taxon>
        <taxon>Actinomycetota</taxon>
        <taxon>Actinomycetes</taxon>
        <taxon>Micrococcales</taxon>
        <taxon>Dermatophilaceae</taxon>
        <taxon>Mobilicoccus</taxon>
    </lineage>
</organism>
<dbReference type="Proteomes" id="UP000004367">
    <property type="component" value="Unassembled WGS sequence"/>
</dbReference>
<dbReference type="AlphaFoldDB" id="H5UMW7"/>
<keyword evidence="2" id="KW-1185">Reference proteome</keyword>
<evidence type="ECO:0000313" key="2">
    <source>
        <dbReference type="Proteomes" id="UP000004367"/>
    </source>
</evidence>
<evidence type="ECO:0008006" key="3">
    <source>
        <dbReference type="Google" id="ProtNLM"/>
    </source>
</evidence>
<dbReference type="OrthoDB" id="9794575at2"/>
<evidence type="ECO:0000313" key="1">
    <source>
        <dbReference type="EMBL" id="GAB47075.1"/>
    </source>
</evidence>